<evidence type="ECO:0000313" key="1">
    <source>
        <dbReference type="EMBL" id="KZT03676.1"/>
    </source>
</evidence>
<evidence type="ECO:0008006" key="3">
    <source>
        <dbReference type="Google" id="ProtNLM"/>
    </source>
</evidence>
<protein>
    <recommendedName>
        <fullName evidence="3">F-box domain-containing protein</fullName>
    </recommendedName>
</protein>
<dbReference type="GeneID" id="63831623"/>
<dbReference type="AlphaFoldDB" id="A0A165CXJ6"/>
<dbReference type="SUPFAM" id="SSF52047">
    <property type="entry name" value="RNI-like"/>
    <property type="match status" value="1"/>
</dbReference>
<keyword evidence="2" id="KW-1185">Reference proteome</keyword>
<gene>
    <name evidence="1" type="ORF">LAESUDRAFT_814538</name>
</gene>
<name>A0A165CXJ6_9APHY</name>
<dbReference type="InParanoid" id="A0A165CXJ6"/>
<dbReference type="RefSeq" id="XP_040761416.1">
    <property type="nucleotide sequence ID" value="XM_040914596.1"/>
</dbReference>
<dbReference type="EMBL" id="KV427642">
    <property type="protein sequence ID" value="KZT03676.1"/>
    <property type="molecule type" value="Genomic_DNA"/>
</dbReference>
<reference evidence="1 2" key="1">
    <citation type="journal article" date="2016" name="Mol. Biol. Evol.">
        <title>Comparative Genomics of Early-Diverging Mushroom-Forming Fungi Provides Insights into the Origins of Lignocellulose Decay Capabilities.</title>
        <authorList>
            <person name="Nagy L.G."/>
            <person name="Riley R."/>
            <person name="Tritt A."/>
            <person name="Adam C."/>
            <person name="Daum C."/>
            <person name="Floudas D."/>
            <person name="Sun H."/>
            <person name="Yadav J.S."/>
            <person name="Pangilinan J."/>
            <person name="Larsson K.H."/>
            <person name="Matsuura K."/>
            <person name="Barry K."/>
            <person name="Labutti K."/>
            <person name="Kuo R."/>
            <person name="Ohm R.A."/>
            <person name="Bhattacharya S.S."/>
            <person name="Shirouzu T."/>
            <person name="Yoshinaga Y."/>
            <person name="Martin F.M."/>
            <person name="Grigoriev I.V."/>
            <person name="Hibbett D.S."/>
        </authorList>
    </citation>
    <scope>NUCLEOTIDE SEQUENCE [LARGE SCALE GENOMIC DNA]</scope>
    <source>
        <strain evidence="1 2">93-53</strain>
    </source>
</reference>
<sequence length="631" mass="71221">MSAPGAQSLPVNWTACERFLGITELVQEIITSLHDEPSSLRSLALTNKVLSENALRQLWSKKRGLMDIIELLPSMRRNHSDSFEPFKKYTGYVRDFTWGEKDDRRVSASLHRLFEAIPIHGTLFPNLRVLRWTSSFFPFPHSYGLFSLLLAPSLVDVQIRKCSLKDVGECIDLIKRSAPGLQRLEVEVRYGGHPILQTLGKPEAQAVSQDDIFFPHLHVLRYTSNPADCQGIFRHLVAPSLVDLRILDCSSEDAREYLQLISQRAPGLQRLEMQVYSNSGSSPLTGMKPKAMLQDKVLFPDLRVLRWNSQSSDRQEMFRQLLGPSMLDLHIFISSFEDTAEYVKTIRRRVHSLQRLEIDLGGDYFSDFFPDLKLELDGMDINEFKTKFTLSEETFFSLASMKHLTSLKLYVPTEGYEVIDTSCFPSLRSISLRTEEFGAHCIALVKMVSSGSLEDVSISVQGDVATDMFESFVHELENHPLRKFALNGAFLIEHDDRLDIGEAILHALQPLLQQRTMTSLAIDINDLRITSHLLSALGGAYPALETLLLHTDFSHWATVGALFTIADSFPALKRVDIHVSKASNLPILPSNWQSPSKLLHIDGINRSSASEEVLAYLKALFPRADVDKYCG</sequence>
<proteinExistence type="predicted"/>
<dbReference type="InterPro" id="IPR032675">
    <property type="entry name" value="LRR_dom_sf"/>
</dbReference>
<evidence type="ECO:0000313" key="2">
    <source>
        <dbReference type="Proteomes" id="UP000076871"/>
    </source>
</evidence>
<dbReference type="Gene3D" id="3.80.10.10">
    <property type="entry name" value="Ribonuclease Inhibitor"/>
    <property type="match status" value="2"/>
</dbReference>
<accession>A0A165CXJ6</accession>
<organism evidence="1 2">
    <name type="scientific">Laetiporus sulphureus 93-53</name>
    <dbReference type="NCBI Taxonomy" id="1314785"/>
    <lineage>
        <taxon>Eukaryota</taxon>
        <taxon>Fungi</taxon>
        <taxon>Dikarya</taxon>
        <taxon>Basidiomycota</taxon>
        <taxon>Agaricomycotina</taxon>
        <taxon>Agaricomycetes</taxon>
        <taxon>Polyporales</taxon>
        <taxon>Laetiporus</taxon>
    </lineage>
</organism>
<dbReference type="Proteomes" id="UP000076871">
    <property type="component" value="Unassembled WGS sequence"/>
</dbReference>